<proteinExistence type="predicted"/>
<dbReference type="RefSeq" id="WP_381183736.1">
    <property type="nucleotide sequence ID" value="NZ_JBHSFK010000040.1"/>
</dbReference>
<organism evidence="1 2">
    <name type="scientific">Streptomyces vulcanius</name>
    <dbReference type="NCBI Taxonomy" id="1441876"/>
    <lineage>
        <taxon>Bacteria</taxon>
        <taxon>Bacillati</taxon>
        <taxon>Actinomycetota</taxon>
        <taxon>Actinomycetes</taxon>
        <taxon>Kitasatosporales</taxon>
        <taxon>Streptomycetaceae</taxon>
        <taxon>Streptomyces</taxon>
    </lineage>
</organism>
<keyword evidence="2" id="KW-1185">Reference proteome</keyword>
<name>A0ABV9B464_9ACTN</name>
<evidence type="ECO:0000313" key="2">
    <source>
        <dbReference type="Proteomes" id="UP001595839"/>
    </source>
</evidence>
<evidence type="ECO:0000313" key="1">
    <source>
        <dbReference type="EMBL" id="MFC4506101.1"/>
    </source>
</evidence>
<gene>
    <name evidence="1" type="ORF">ACFPIH_42795</name>
</gene>
<accession>A0ABV9B464</accession>
<sequence>MSTSRGAYRRCCCGDVREFRNAGERVLAHLDRAHPHQADQHSAYQVTGRGTVPAPRLAVYASGQEQEQALVRAWSENQPMPWPKASALVQQDEAQGERARRKLIRLGNEWRRRENNRRELQ</sequence>
<dbReference type="Proteomes" id="UP001595839">
    <property type="component" value="Unassembled WGS sequence"/>
</dbReference>
<dbReference type="EMBL" id="JBHSFK010000040">
    <property type="protein sequence ID" value="MFC4506101.1"/>
    <property type="molecule type" value="Genomic_DNA"/>
</dbReference>
<comment type="caution">
    <text evidence="1">The sequence shown here is derived from an EMBL/GenBank/DDBJ whole genome shotgun (WGS) entry which is preliminary data.</text>
</comment>
<protein>
    <submittedName>
        <fullName evidence="1">Uncharacterized protein</fullName>
    </submittedName>
</protein>
<reference evidence="2" key="1">
    <citation type="journal article" date="2019" name="Int. J. Syst. Evol. Microbiol.">
        <title>The Global Catalogue of Microorganisms (GCM) 10K type strain sequencing project: providing services to taxonomists for standard genome sequencing and annotation.</title>
        <authorList>
            <consortium name="The Broad Institute Genomics Platform"/>
            <consortium name="The Broad Institute Genome Sequencing Center for Infectious Disease"/>
            <person name="Wu L."/>
            <person name="Ma J."/>
        </authorList>
    </citation>
    <scope>NUCLEOTIDE SEQUENCE [LARGE SCALE GENOMIC DNA]</scope>
    <source>
        <strain evidence="2">CGMCC 4.7177</strain>
    </source>
</reference>